<name>K1PUM0_MAGGI</name>
<dbReference type="HOGENOM" id="CLU_2294347_0_0_1"/>
<sequence>MGRVGDDCSGTGATTSVNDTGDQFVFEVEIDDRMGYRNVIGLIRTEDHHVCLATPPRDSSIVHSIVFSIEVMWIRKLKNDCPPCIALTDEDVQRAGSVHFL</sequence>
<accession>K1PUM0</accession>
<dbReference type="AlphaFoldDB" id="K1PUM0"/>
<reference evidence="1" key="1">
    <citation type="journal article" date="2012" name="Nature">
        <title>The oyster genome reveals stress adaptation and complexity of shell formation.</title>
        <authorList>
            <person name="Zhang G."/>
            <person name="Fang X."/>
            <person name="Guo X."/>
            <person name="Li L."/>
            <person name="Luo R."/>
            <person name="Xu F."/>
            <person name="Yang P."/>
            <person name="Zhang L."/>
            <person name="Wang X."/>
            <person name="Qi H."/>
            <person name="Xiong Z."/>
            <person name="Que H."/>
            <person name="Xie Y."/>
            <person name="Holland P.W."/>
            <person name="Paps J."/>
            <person name="Zhu Y."/>
            <person name="Wu F."/>
            <person name="Chen Y."/>
            <person name="Wang J."/>
            <person name="Peng C."/>
            <person name="Meng J."/>
            <person name="Yang L."/>
            <person name="Liu J."/>
            <person name="Wen B."/>
            <person name="Zhang N."/>
            <person name="Huang Z."/>
            <person name="Zhu Q."/>
            <person name="Feng Y."/>
            <person name="Mount A."/>
            <person name="Hedgecock D."/>
            <person name="Xu Z."/>
            <person name="Liu Y."/>
            <person name="Domazet-Loso T."/>
            <person name="Du Y."/>
            <person name="Sun X."/>
            <person name="Zhang S."/>
            <person name="Liu B."/>
            <person name="Cheng P."/>
            <person name="Jiang X."/>
            <person name="Li J."/>
            <person name="Fan D."/>
            <person name="Wang W."/>
            <person name="Fu W."/>
            <person name="Wang T."/>
            <person name="Wang B."/>
            <person name="Zhang J."/>
            <person name="Peng Z."/>
            <person name="Li Y."/>
            <person name="Li N."/>
            <person name="Wang J."/>
            <person name="Chen M."/>
            <person name="He Y."/>
            <person name="Tan F."/>
            <person name="Song X."/>
            <person name="Zheng Q."/>
            <person name="Huang R."/>
            <person name="Yang H."/>
            <person name="Du X."/>
            <person name="Chen L."/>
            <person name="Yang M."/>
            <person name="Gaffney P.M."/>
            <person name="Wang S."/>
            <person name="Luo L."/>
            <person name="She Z."/>
            <person name="Ming Y."/>
            <person name="Huang W."/>
            <person name="Zhang S."/>
            <person name="Huang B."/>
            <person name="Zhang Y."/>
            <person name="Qu T."/>
            <person name="Ni P."/>
            <person name="Miao G."/>
            <person name="Wang J."/>
            <person name="Wang Q."/>
            <person name="Steinberg C.E."/>
            <person name="Wang H."/>
            <person name="Li N."/>
            <person name="Qian L."/>
            <person name="Zhang G."/>
            <person name="Li Y."/>
            <person name="Yang H."/>
            <person name="Liu X."/>
            <person name="Wang J."/>
            <person name="Yin Y."/>
            <person name="Wang J."/>
        </authorList>
    </citation>
    <scope>NUCLEOTIDE SEQUENCE [LARGE SCALE GENOMIC DNA]</scope>
    <source>
        <strain evidence="1">05x7-T-G4-1.051#20</strain>
    </source>
</reference>
<dbReference type="EMBL" id="JH818067">
    <property type="protein sequence ID" value="EKC22624.1"/>
    <property type="molecule type" value="Genomic_DNA"/>
</dbReference>
<proteinExistence type="predicted"/>
<evidence type="ECO:0000313" key="1">
    <source>
        <dbReference type="EMBL" id="EKC22624.1"/>
    </source>
</evidence>
<protein>
    <submittedName>
        <fullName evidence="1">Uncharacterized protein</fullName>
    </submittedName>
</protein>
<gene>
    <name evidence="1" type="ORF">CGI_10001865</name>
</gene>
<organism evidence="1">
    <name type="scientific">Magallana gigas</name>
    <name type="common">Pacific oyster</name>
    <name type="synonym">Crassostrea gigas</name>
    <dbReference type="NCBI Taxonomy" id="29159"/>
    <lineage>
        <taxon>Eukaryota</taxon>
        <taxon>Metazoa</taxon>
        <taxon>Spiralia</taxon>
        <taxon>Lophotrochozoa</taxon>
        <taxon>Mollusca</taxon>
        <taxon>Bivalvia</taxon>
        <taxon>Autobranchia</taxon>
        <taxon>Pteriomorphia</taxon>
        <taxon>Ostreida</taxon>
        <taxon>Ostreoidea</taxon>
        <taxon>Ostreidae</taxon>
        <taxon>Magallana</taxon>
    </lineage>
</organism>
<dbReference type="InParanoid" id="K1PUM0"/>